<feature type="region of interest" description="Disordered" evidence="1">
    <location>
        <begin position="1"/>
        <end position="20"/>
    </location>
</feature>
<feature type="domain" description="Protein kinase" evidence="2">
    <location>
        <begin position="21"/>
        <end position="348"/>
    </location>
</feature>
<dbReference type="SUPFAM" id="SSF56112">
    <property type="entry name" value="Protein kinase-like (PK-like)"/>
    <property type="match status" value="1"/>
</dbReference>
<protein>
    <recommendedName>
        <fullName evidence="2">Protein kinase domain-containing protein</fullName>
    </recommendedName>
</protein>
<dbReference type="AlphaFoldDB" id="A0A6C0ARQ4"/>
<organism evidence="3">
    <name type="scientific">viral metagenome</name>
    <dbReference type="NCBI Taxonomy" id="1070528"/>
    <lineage>
        <taxon>unclassified sequences</taxon>
        <taxon>metagenomes</taxon>
        <taxon>organismal metagenomes</taxon>
    </lineage>
</organism>
<dbReference type="GO" id="GO:0005524">
    <property type="term" value="F:ATP binding"/>
    <property type="evidence" value="ECO:0007669"/>
    <property type="project" value="InterPro"/>
</dbReference>
<dbReference type="Gene3D" id="1.10.510.10">
    <property type="entry name" value="Transferase(Phosphotransferase) domain 1"/>
    <property type="match status" value="1"/>
</dbReference>
<dbReference type="EMBL" id="MN740762">
    <property type="protein sequence ID" value="QHS82090.1"/>
    <property type="molecule type" value="Genomic_DNA"/>
</dbReference>
<evidence type="ECO:0000259" key="2">
    <source>
        <dbReference type="PROSITE" id="PS50011"/>
    </source>
</evidence>
<dbReference type="PROSITE" id="PS00108">
    <property type="entry name" value="PROTEIN_KINASE_ST"/>
    <property type="match status" value="1"/>
</dbReference>
<name>A0A6C0ARQ4_9ZZZZ</name>
<dbReference type="InterPro" id="IPR011009">
    <property type="entry name" value="Kinase-like_dom_sf"/>
</dbReference>
<proteinExistence type="predicted"/>
<accession>A0A6C0ARQ4</accession>
<evidence type="ECO:0000313" key="3">
    <source>
        <dbReference type="EMBL" id="QHS82090.1"/>
    </source>
</evidence>
<reference evidence="3" key="1">
    <citation type="journal article" date="2020" name="Nature">
        <title>Giant virus diversity and host interactions through global metagenomics.</title>
        <authorList>
            <person name="Schulz F."/>
            <person name="Roux S."/>
            <person name="Paez-Espino D."/>
            <person name="Jungbluth S."/>
            <person name="Walsh D.A."/>
            <person name="Denef V.J."/>
            <person name="McMahon K.D."/>
            <person name="Konstantinidis K.T."/>
            <person name="Eloe-Fadrosh E.A."/>
            <person name="Kyrpides N.C."/>
            <person name="Woyke T."/>
        </authorList>
    </citation>
    <scope>NUCLEOTIDE SEQUENCE</scope>
    <source>
        <strain evidence="3">GVMAG-S-1101165-79</strain>
    </source>
</reference>
<dbReference type="InterPro" id="IPR000719">
    <property type="entry name" value="Prot_kinase_dom"/>
</dbReference>
<dbReference type="Gene3D" id="3.30.200.20">
    <property type="entry name" value="Phosphorylase Kinase, domain 1"/>
    <property type="match status" value="1"/>
</dbReference>
<dbReference type="InterPro" id="IPR008271">
    <property type="entry name" value="Ser/Thr_kinase_AS"/>
</dbReference>
<dbReference type="PROSITE" id="PS50011">
    <property type="entry name" value="PROTEIN_KINASE_DOM"/>
    <property type="match status" value="1"/>
</dbReference>
<evidence type="ECO:0000256" key="1">
    <source>
        <dbReference type="SAM" id="MobiDB-lite"/>
    </source>
</evidence>
<sequence length="465" mass="54360">MFRENYKKNKKNSSRNKQSQVLGGKIIGSGGFGCVFDPVLKCEGSTKRESKKISKLMTERHAVKEYEEINLIKEKLKDVHNNKNYYLLYDATLCRPDSLTATDLSNFVGKCKALEKDGITKQNVNTNLDKLMLLNMPNGGIPVDDYIFSQSSIGNLDNFNNRMIELLLYGIIPMNEKFVFHSDIKDSNVLVKQEDKLFTRLIDWGLSTEYEPFKDNEFPKSWRNRPLQFNVPFSIIIFSDSFIEKYTKYLKDGGETDPDSLKPFVVDFIYSWIKERGAGHYKFINDIMFMLFSKDLTSISESSKGQFVETNFTMDYITRYIVAILEKFTKLREDGSLNLREYLDNVFIKIIDVYGFICVYYPLLELLFENYDKLTDNQMEMLNLLQSIFITYLYSERTEPIDIDDLVGYLEDLGNLIDNEFNGTASGIRKKKRDKTIKKRSVSKLSFKRQRKFRTRRLKKYLMLS</sequence>
<dbReference type="GO" id="GO:0004672">
    <property type="term" value="F:protein kinase activity"/>
    <property type="evidence" value="ECO:0007669"/>
    <property type="project" value="InterPro"/>
</dbReference>